<evidence type="ECO:0000259" key="1">
    <source>
        <dbReference type="Pfam" id="PF00535"/>
    </source>
</evidence>
<dbReference type="Proteomes" id="UP000278632">
    <property type="component" value="Unassembled WGS sequence"/>
</dbReference>
<dbReference type="RefSeq" id="WP_123193150.1">
    <property type="nucleotide sequence ID" value="NZ_QICD01000050.1"/>
</dbReference>
<dbReference type="InterPro" id="IPR029044">
    <property type="entry name" value="Nucleotide-diphossugar_trans"/>
</dbReference>
<dbReference type="GO" id="GO:0044010">
    <property type="term" value="P:single-species biofilm formation"/>
    <property type="evidence" value="ECO:0007669"/>
    <property type="project" value="TreeGrafter"/>
</dbReference>
<reference evidence="3" key="1">
    <citation type="submission" date="2018-05" db="EMBL/GenBank/DDBJ databases">
        <title>Genome Sequencing of selected type strains of the family Eggerthellaceae.</title>
        <authorList>
            <person name="Danylec N."/>
            <person name="Stoll D.A."/>
            <person name="Doetsch A."/>
            <person name="Huch M."/>
        </authorList>
    </citation>
    <scope>NUCLEOTIDE SEQUENCE [LARGE SCALE GENOMIC DNA]</scope>
    <source>
        <strain evidence="3">DSM 16106</strain>
    </source>
</reference>
<dbReference type="GO" id="GO:0016740">
    <property type="term" value="F:transferase activity"/>
    <property type="evidence" value="ECO:0007669"/>
    <property type="project" value="UniProtKB-KW"/>
</dbReference>
<evidence type="ECO:0000313" key="3">
    <source>
        <dbReference type="Proteomes" id="UP000278632"/>
    </source>
</evidence>
<dbReference type="EMBL" id="QICD01000050">
    <property type="protein sequence ID" value="RNL37688.1"/>
    <property type="molecule type" value="Genomic_DNA"/>
</dbReference>
<dbReference type="InterPro" id="IPR001173">
    <property type="entry name" value="Glyco_trans_2-like"/>
</dbReference>
<dbReference type="Gene3D" id="3.90.550.10">
    <property type="entry name" value="Spore Coat Polysaccharide Biosynthesis Protein SpsA, Chain A"/>
    <property type="match status" value="1"/>
</dbReference>
<comment type="caution">
    <text evidence="2">The sequence shown here is derived from an EMBL/GenBank/DDBJ whole genome shotgun (WGS) entry which is preliminary data.</text>
</comment>
<sequence length="294" mass="32683">MTRAISFVVPTLNAGAEIDGLFDALDRQTVEIDEILVVDSSSEDDTIEIAARRGARTISIPRSDFDHGGTRHEALTMTSGDLVLFLTQDALPADRFYVERLIAPFGDEEVAMASGRQIPKPDARRFEQLVRGFNYPEEANVRSLKDVEALGIKAFFASDACSAYRRSAYEACGGFPRPCNTNEDMLMAARFIKSGRRVAYAADARVLHSHNLTLLEQFRRNREVGVFLERCKDDLLGASEIGEGSRLVKAVMSQLAAEREFRECGAFCLDCAARIAGNRLGRARARRQMNEEHL</sequence>
<dbReference type="OrthoDB" id="7665907at2"/>
<name>A0A3N0AST1_9ACTN</name>
<dbReference type="InterPro" id="IPR050834">
    <property type="entry name" value="Glycosyltransf_2"/>
</dbReference>
<proteinExistence type="predicted"/>
<gene>
    <name evidence="2" type="ORF">DMP08_12240</name>
</gene>
<evidence type="ECO:0000313" key="2">
    <source>
        <dbReference type="EMBL" id="RNL37688.1"/>
    </source>
</evidence>
<accession>A0A3N0AST1</accession>
<dbReference type="CDD" id="cd00761">
    <property type="entry name" value="Glyco_tranf_GTA_type"/>
    <property type="match status" value="1"/>
</dbReference>
<dbReference type="Pfam" id="PF00535">
    <property type="entry name" value="Glycos_transf_2"/>
    <property type="match status" value="1"/>
</dbReference>
<dbReference type="PANTHER" id="PTHR43685">
    <property type="entry name" value="GLYCOSYLTRANSFERASE"/>
    <property type="match status" value="1"/>
</dbReference>
<dbReference type="SUPFAM" id="SSF53448">
    <property type="entry name" value="Nucleotide-diphospho-sugar transferases"/>
    <property type="match status" value="1"/>
</dbReference>
<organism evidence="2 3">
    <name type="scientific">Paraeggerthella hongkongensis</name>
    <dbReference type="NCBI Taxonomy" id="230658"/>
    <lineage>
        <taxon>Bacteria</taxon>
        <taxon>Bacillati</taxon>
        <taxon>Actinomycetota</taxon>
        <taxon>Coriobacteriia</taxon>
        <taxon>Eggerthellales</taxon>
        <taxon>Eggerthellaceae</taxon>
        <taxon>Paraeggerthella</taxon>
    </lineage>
</organism>
<feature type="domain" description="Glycosyltransferase 2-like" evidence="1">
    <location>
        <begin position="6"/>
        <end position="171"/>
    </location>
</feature>
<keyword evidence="3" id="KW-1185">Reference proteome</keyword>
<dbReference type="AlphaFoldDB" id="A0A3N0AST1"/>
<protein>
    <submittedName>
        <fullName evidence="2">Glycosyl transferase family 2</fullName>
    </submittedName>
</protein>
<keyword evidence="2" id="KW-0808">Transferase</keyword>
<dbReference type="PANTHER" id="PTHR43685:SF13">
    <property type="entry name" value="O ANTIGEN BIOSYNTHESIS RHAMNOSYLTRANSFERASE RFBN"/>
    <property type="match status" value="1"/>
</dbReference>